<accession>J9AT54</accession>
<evidence type="ECO:0000313" key="2">
    <source>
        <dbReference type="Proteomes" id="UP000004810"/>
    </source>
</evidence>
<proteinExistence type="predicted"/>
<dbReference type="EMBL" id="ADBV01007575">
    <property type="protein sequence ID" value="EJW77610.1"/>
    <property type="molecule type" value="Genomic_DNA"/>
</dbReference>
<protein>
    <submittedName>
        <fullName evidence="1">Uncharacterized protein</fullName>
    </submittedName>
</protein>
<reference evidence="2" key="1">
    <citation type="submission" date="2012-08" db="EMBL/GenBank/DDBJ databases">
        <title>The Genome Sequence of Wuchereria bancrofti.</title>
        <authorList>
            <person name="Nutman T.B."/>
            <person name="Fink D.L."/>
            <person name="Russ C."/>
            <person name="Young S."/>
            <person name="Zeng Q."/>
            <person name="Koehrsen M."/>
            <person name="Alvarado L."/>
            <person name="Berlin A."/>
            <person name="Chapman S.B."/>
            <person name="Chen Z."/>
            <person name="Freedman E."/>
            <person name="Gellesch M."/>
            <person name="Goldberg J."/>
            <person name="Griggs A."/>
            <person name="Gujja S."/>
            <person name="Heilman E.R."/>
            <person name="Heiman D."/>
            <person name="Hepburn T."/>
            <person name="Howarth C."/>
            <person name="Jen D."/>
            <person name="Larson L."/>
            <person name="Lewis B."/>
            <person name="Mehta T."/>
            <person name="Park D."/>
            <person name="Pearson M."/>
            <person name="Roberts A."/>
            <person name="Saif S."/>
            <person name="Shea T."/>
            <person name="Shenoy N."/>
            <person name="Sisk P."/>
            <person name="Stolte C."/>
            <person name="Sykes S."/>
            <person name="Walk T."/>
            <person name="White J."/>
            <person name="Yandava C."/>
            <person name="Haas B."/>
            <person name="Henn M.R."/>
            <person name="Nusbaum C."/>
            <person name="Birren B."/>
        </authorList>
    </citation>
    <scope>NUCLEOTIDE SEQUENCE [LARGE SCALE GENOMIC DNA]</scope>
    <source>
        <strain evidence="2">NA</strain>
    </source>
</reference>
<evidence type="ECO:0000313" key="1">
    <source>
        <dbReference type="EMBL" id="EJW77610.1"/>
    </source>
</evidence>
<sequence>MSKLRNFTEAMCSLLLGYLPVERQQWSVYLQKQREIYNSLVEDVIVHPGQSSMEQDHETTVDH</sequence>
<dbReference type="AlphaFoldDB" id="J9AT54"/>
<comment type="caution">
    <text evidence="1">The sequence shown here is derived from an EMBL/GenBank/DDBJ whole genome shotgun (WGS) entry which is preliminary data.</text>
</comment>
<name>J9AT54_WUCBA</name>
<feature type="non-terminal residue" evidence="1">
    <location>
        <position position="63"/>
    </location>
</feature>
<gene>
    <name evidence="1" type="ORF">WUBG_11485</name>
</gene>
<dbReference type="Proteomes" id="UP000004810">
    <property type="component" value="Unassembled WGS sequence"/>
</dbReference>
<organism evidence="1 2">
    <name type="scientific">Wuchereria bancrofti</name>
    <dbReference type="NCBI Taxonomy" id="6293"/>
    <lineage>
        <taxon>Eukaryota</taxon>
        <taxon>Metazoa</taxon>
        <taxon>Ecdysozoa</taxon>
        <taxon>Nematoda</taxon>
        <taxon>Chromadorea</taxon>
        <taxon>Rhabditida</taxon>
        <taxon>Spirurina</taxon>
        <taxon>Spiruromorpha</taxon>
        <taxon>Filarioidea</taxon>
        <taxon>Onchocercidae</taxon>
        <taxon>Wuchereria</taxon>
    </lineage>
</organism>